<dbReference type="EMBL" id="BK059109">
    <property type="protein sequence ID" value="DAE31724.1"/>
    <property type="molecule type" value="Genomic_DNA"/>
</dbReference>
<organism evidence="1">
    <name type="scientific">virus sp. ctBM815</name>
    <dbReference type="NCBI Taxonomy" id="2825806"/>
    <lineage>
        <taxon>Viruses</taxon>
    </lineage>
</organism>
<sequence>MKKRFIKTPLVGVQVHGAKDVGTRTVNLLMGEHAGEYVRGDIMDANAVIQAFDELKGNVDNDHDSL</sequence>
<evidence type="ECO:0000313" key="1">
    <source>
        <dbReference type="EMBL" id="DAE31724.1"/>
    </source>
</evidence>
<reference evidence="1" key="1">
    <citation type="journal article" date="2021" name="Proc. Natl. Acad. Sci. U.S.A.">
        <title>A Catalog of Tens of Thousands of Viruses from Human Metagenomes Reveals Hidden Associations with Chronic Diseases.</title>
        <authorList>
            <person name="Tisza M.J."/>
            <person name="Buck C.B."/>
        </authorList>
    </citation>
    <scope>NUCLEOTIDE SEQUENCE</scope>
    <source>
        <strain evidence="1">CtBM815</strain>
    </source>
</reference>
<accession>A0A8S5RL63</accession>
<proteinExistence type="predicted"/>
<name>A0A8S5RL63_9VIRU</name>
<protein>
    <submittedName>
        <fullName evidence="1">Uncharacterized protein</fullName>
    </submittedName>
</protein>